<gene>
    <name evidence="3" type="ORF">EG327_003818</name>
    <name evidence="2" type="ORF">EG328_004431</name>
</gene>
<evidence type="ECO:0000256" key="1">
    <source>
        <dbReference type="SAM" id="Phobius"/>
    </source>
</evidence>
<dbReference type="Proteomes" id="UP000490939">
    <property type="component" value="Unassembled WGS sequence"/>
</dbReference>
<proteinExistence type="predicted"/>
<dbReference type="EMBL" id="WNWS01000243">
    <property type="protein sequence ID" value="KAE9973435.1"/>
    <property type="molecule type" value="Genomic_DNA"/>
</dbReference>
<evidence type="ECO:0000313" key="2">
    <source>
        <dbReference type="EMBL" id="KAE9973435.1"/>
    </source>
</evidence>
<dbReference type="OrthoDB" id="3856093at2759"/>
<evidence type="ECO:0000313" key="5">
    <source>
        <dbReference type="Proteomes" id="UP000490939"/>
    </source>
</evidence>
<dbReference type="InterPro" id="IPR013901">
    <property type="entry name" value="Anthrone_oxy"/>
</dbReference>
<dbReference type="EMBL" id="WNWR01000235">
    <property type="protein sequence ID" value="KAE9987461.1"/>
    <property type="molecule type" value="Genomic_DNA"/>
</dbReference>
<sequence length="184" mass="20350">MGVASDRFWWFTPLQIATTVVAGMNCGASALQSPLTWPMLQEGVDVPVHYVGRQTENLLRGSEFLFPPFNAFCTLGNLVMAGFAYYNPHSPRAEKLRLFSIATGMHIAITVYTLTIMAPYNTKLKVASKKLNRGIAQGEEDKAPSQRQAAEEFRDAQKVWKFRNYGRGLVMLVAVTTSAIALSS</sequence>
<keyword evidence="1" id="KW-1133">Transmembrane helix</keyword>
<feature type="transmembrane region" description="Helical" evidence="1">
    <location>
        <begin position="98"/>
        <end position="120"/>
    </location>
</feature>
<feature type="transmembrane region" description="Helical" evidence="1">
    <location>
        <begin position="64"/>
        <end position="86"/>
    </location>
</feature>
<dbReference type="AlphaFoldDB" id="A0A8H3ZCN3"/>
<dbReference type="Proteomes" id="UP000447873">
    <property type="component" value="Unassembled WGS sequence"/>
</dbReference>
<name>A0A8H3ZCN3_VENIN</name>
<evidence type="ECO:0000313" key="4">
    <source>
        <dbReference type="Proteomes" id="UP000447873"/>
    </source>
</evidence>
<reference evidence="3 5" key="1">
    <citation type="submission" date="2019-07" db="EMBL/GenBank/DDBJ databases">
        <title>Venturia inaequalis Genome Resource.</title>
        <authorList>
            <person name="Lichtner F.J."/>
        </authorList>
    </citation>
    <scope>NUCLEOTIDE SEQUENCE [LARGE SCALE GENOMIC DNA]</scope>
    <source>
        <strain evidence="2 4">120213</strain>
        <strain evidence="3 5">DMI_063113</strain>
    </source>
</reference>
<keyword evidence="1" id="KW-0812">Transmembrane</keyword>
<protein>
    <recommendedName>
        <fullName evidence="6">DUF1772-domain-containing protein</fullName>
    </recommendedName>
</protein>
<accession>A0A8H3ZCN3</accession>
<evidence type="ECO:0000313" key="3">
    <source>
        <dbReference type="EMBL" id="KAE9987461.1"/>
    </source>
</evidence>
<comment type="caution">
    <text evidence="3">The sequence shown here is derived from an EMBL/GenBank/DDBJ whole genome shotgun (WGS) entry which is preliminary data.</text>
</comment>
<keyword evidence="5" id="KW-1185">Reference proteome</keyword>
<dbReference type="Pfam" id="PF08592">
    <property type="entry name" value="Anthrone_oxy"/>
    <property type="match status" value="1"/>
</dbReference>
<evidence type="ECO:0008006" key="6">
    <source>
        <dbReference type="Google" id="ProtNLM"/>
    </source>
</evidence>
<organism evidence="3 5">
    <name type="scientific">Venturia inaequalis</name>
    <name type="common">Apple scab fungus</name>
    <dbReference type="NCBI Taxonomy" id="5025"/>
    <lineage>
        <taxon>Eukaryota</taxon>
        <taxon>Fungi</taxon>
        <taxon>Dikarya</taxon>
        <taxon>Ascomycota</taxon>
        <taxon>Pezizomycotina</taxon>
        <taxon>Dothideomycetes</taxon>
        <taxon>Pleosporomycetidae</taxon>
        <taxon>Venturiales</taxon>
        <taxon>Venturiaceae</taxon>
        <taxon>Venturia</taxon>
    </lineage>
</organism>
<keyword evidence="1" id="KW-0472">Membrane</keyword>